<dbReference type="Gene3D" id="3.40.50.200">
    <property type="entry name" value="Peptidase S8/S53 domain"/>
    <property type="match status" value="1"/>
</dbReference>
<dbReference type="EMBL" id="CP019655">
    <property type="protein sequence ID" value="AVF24336.1"/>
    <property type="molecule type" value="Genomic_DNA"/>
</dbReference>
<dbReference type="InterPro" id="IPR051048">
    <property type="entry name" value="Peptidase_S8/S53_subtilisin"/>
</dbReference>
<comment type="subcellular location">
    <subcellularLocation>
        <location evidence="1">Secreted</location>
    </subcellularLocation>
</comment>
<evidence type="ECO:0000313" key="10">
    <source>
        <dbReference type="EMBL" id="AVF24336.1"/>
    </source>
</evidence>
<dbReference type="PRINTS" id="PR00723">
    <property type="entry name" value="SUBTILISIN"/>
</dbReference>
<evidence type="ECO:0000313" key="11">
    <source>
        <dbReference type="Proteomes" id="UP000239833"/>
    </source>
</evidence>
<protein>
    <submittedName>
        <fullName evidence="10">Thermophilic serine proteinase</fullName>
        <ecNumber evidence="10">3.4.21.-</ecNumber>
    </submittedName>
</protein>
<dbReference type="GO" id="GO:0006508">
    <property type="term" value="P:proteolysis"/>
    <property type="evidence" value="ECO:0007669"/>
    <property type="project" value="UniProtKB-KW"/>
</dbReference>
<dbReference type="InterPro" id="IPR036852">
    <property type="entry name" value="Peptidase_S8/S53_dom_sf"/>
</dbReference>
<evidence type="ECO:0000256" key="2">
    <source>
        <dbReference type="ARBA" id="ARBA00011073"/>
    </source>
</evidence>
<feature type="active site" description="Charge relay system" evidence="7">
    <location>
        <position position="67"/>
    </location>
</feature>
<dbReference type="GO" id="GO:0004252">
    <property type="term" value="F:serine-type endopeptidase activity"/>
    <property type="evidence" value="ECO:0007669"/>
    <property type="project" value="UniProtKB-UniRule"/>
</dbReference>
<dbReference type="InterPro" id="IPR023827">
    <property type="entry name" value="Peptidase_S8_Asp-AS"/>
</dbReference>
<dbReference type="GO" id="GO:0005576">
    <property type="term" value="C:extracellular region"/>
    <property type="evidence" value="ECO:0007669"/>
    <property type="project" value="UniProtKB-SubCell"/>
</dbReference>
<feature type="domain" description="SLH" evidence="9">
    <location>
        <begin position="666"/>
        <end position="724"/>
    </location>
</feature>
<name>A0A2L1TUI4_9BACL</name>
<evidence type="ECO:0000256" key="3">
    <source>
        <dbReference type="ARBA" id="ARBA00022525"/>
    </source>
</evidence>
<dbReference type="InterPro" id="IPR001119">
    <property type="entry name" value="SLH_dom"/>
</dbReference>
<feature type="active site" description="Charge relay system" evidence="7">
    <location>
        <position position="100"/>
    </location>
</feature>
<evidence type="ECO:0000259" key="9">
    <source>
        <dbReference type="PROSITE" id="PS51272"/>
    </source>
</evidence>
<dbReference type="SUPFAM" id="SSF89260">
    <property type="entry name" value="Collagen-binding domain"/>
    <property type="match status" value="2"/>
</dbReference>
<evidence type="ECO:0000256" key="6">
    <source>
        <dbReference type="ARBA" id="ARBA00022825"/>
    </source>
</evidence>
<feature type="domain" description="SLH" evidence="9">
    <location>
        <begin position="789"/>
        <end position="842"/>
    </location>
</feature>
<feature type="active site" description="Charge relay system" evidence="7">
    <location>
        <position position="252"/>
    </location>
</feature>
<dbReference type="InterPro" id="IPR022398">
    <property type="entry name" value="Peptidase_S8_His-AS"/>
</dbReference>
<comment type="similarity">
    <text evidence="2 7 8">Belongs to the peptidase S8 family.</text>
</comment>
<dbReference type="Proteomes" id="UP000239833">
    <property type="component" value="Chromosome"/>
</dbReference>
<keyword evidence="5 7" id="KW-0378">Hydrolase</keyword>
<gene>
    <name evidence="10" type="ORF">ERICIII_00070</name>
</gene>
<dbReference type="InterPro" id="IPR034084">
    <property type="entry name" value="Thermitase-like_dom"/>
</dbReference>
<dbReference type="InterPro" id="IPR023828">
    <property type="entry name" value="Peptidase_S8_Ser-AS"/>
</dbReference>
<dbReference type="EC" id="3.4.21.-" evidence="10"/>
<organism evidence="10 11">
    <name type="scientific">Paenibacillus larvae subsp. larvae</name>
    <dbReference type="NCBI Taxonomy" id="147375"/>
    <lineage>
        <taxon>Bacteria</taxon>
        <taxon>Bacillati</taxon>
        <taxon>Bacillota</taxon>
        <taxon>Bacilli</taxon>
        <taxon>Bacillales</taxon>
        <taxon>Paenibacillaceae</taxon>
        <taxon>Paenibacillus</taxon>
    </lineage>
</organism>
<evidence type="ECO:0000256" key="7">
    <source>
        <dbReference type="PROSITE-ProRule" id="PRU01240"/>
    </source>
</evidence>
<dbReference type="Pfam" id="PF00395">
    <property type="entry name" value="SLH"/>
    <property type="match status" value="3"/>
</dbReference>
<dbReference type="InterPro" id="IPR015500">
    <property type="entry name" value="Peptidase_S8_subtilisin-rel"/>
</dbReference>
<dbReference type="PROSITE" id="PS51892">
    <property type="entry name" value="SUBTILASE"/>
    <property type="match status" value="1"/>
</dbReference>
<keyword evidence="4 7" id="KW-0645">Protease</keyword>
<evidence type="ECO:0000256" key="4">
    <source>
        <dbReference type="ARBA" id="ARBA00022670"/>
    </source>
</evidence>
<evidence type="ECO:0000256" key="1">
    <source>
        <dbReference type="ARBA" id="ARBA00004613"/>
    </source>
</evidence>
<accession>A0A2L1TUI4</accession>
<dbReference type="PANTHER" id="PTHR43399:SF4">
    <property type="entry name" value="CELL WALL-ASSOCIATED PROTEASE"/>
    <property type="match status" value="1"/>
</dbReference>
<dbReference type="InterPro" id="IPR000209">
    <property type="entry name" value="Peptidase_S8/S53_dom"/>
</dbReference>
<keyword evidence="3" id="KW-0964">Secreted</keyword>
<dbReference type="GeneID" id="64216955"/>
<reference evidence="11" key="1">
    <citation type="submission" date="2017-02" db="EMBL/GenBank/DDBJ databases">
        <title>Delineation of Paenibacillus larvae strains originating from foulbrood outbreaks.</title>
        <authorList>
            <person name="Beims H."/>
            <person name="Bunk B."/>
            <person name="Sproeer C."/>
            <person name="Mohr K.I."/>
            <person name="Pradella S."/>
            <person name="Guenther G."/>
            <person name="Rohde M."/>
            <person name="von der Ohe W."/>
            <person name="Steinert M."/>
        </authorList>
    </citation>
    <scope>NUCLEOTIDE SEQUENCE [LARGE SCALE GENOMIC DNA]</scope>
    <source>
        <strain evidence="11">Eric_III</strain>
    </source>
</reference>
<dbReference type="PROSITE" id="PS00136">
    <property type="entry name" value="SUBTILASE_ASP"/>
    <property type="match status" value="1"/>
</dbReference>
<dbReference type="PROSITE" id="PS51272">
    <property type="entry name" value="SLH"/>
    <property type="match status" value="3"/>
</dbReference>
<dbReference type="SUPFAM" id="SSF52743">
    <property type="entry name" value="Subtilisin-like"/>
    <property type="match status" value="1"/>
</dbReference>
<sequence>MKKCWFILLLVFILIGVESIGFQSTQAIPLSNDPKLSKQDYLQRIGIERAWNATPSDSSTVLVAVVDTGVDLNHPDLVGRLVDGVNLINPKLPPKDDNGHGTNVAGIIAATINNDIGIAGIAPNAKIMPIKAMEADGTGSEAKLGEGIRYAVDHGAKIVVLSLGLNKYSEYMKDTVKYAEDHDVLLVAATGNEAGSVKYPAAYPSVLSVGGVDANKQKSPLSNFGPELDIVAPFDVYTTWMGGVYDYNRGTSMAAPQVAGVAALVWGKYPDMKSYEVADLLKQTAEKLSPSGWNEYTGYGMLRADEAMVQPLQADRFKPNNTRETAANLPVIAKERAEFDTGKDQSWFALQSPYPGTVQMKVTTEDGRDVSIESFSGKEKQGKKRIVKSGEVVSLPVDKGKNPVRLRLADSEYPGKVRYTIENDFLIYQDPFKYNDQQYKAFALPPRSQTIKGTFHKADDEDWYLLSLKKSGTLSLKCSVDTARIDPVVLIQKKGEKATIFDEGGEGADEQTPLLNVMEGDYYIRISNAKEQDHPVMGEYTLSIDFNPKLIDPNEPNDKSYQASFIALDTEYFGLFHDDFDVDWFQFKLEEESLVQFQLWDIPLNRQMKMRVYDHSWNNVLNQTNDAQDPRLERELRLDPGDYYIRLDSDKGFDDQLYRLKLHAQPLVAGFSDIRGHWAENSVAELKRKQVISGYGDYRFEPERTITRAEASAILVNAFHLEKQKSLRFNDVPIEHWAYSFIAKAEYRGLVNGYEDGSFRPDYPLTRMEMTAMLAESMGKTGKLRGRSPFPDVSEDYWGVGYLKQLYADRWITGFPDGTYHPDAPATRAEFVTMLAKLLNQR</sequence>
<evidence type="ECO:0000256" key="5">
    <source>
        <dbReference type="ARBA" id="ARBA00022801"/>
    </source>
</evidence>
<dbReference type="AlphaFoldDB" id="A0A2L1TUI4"/>
<dbReference type="PANTHER" id="PTHR43399">
    <property type="entry name" value="SUBTILISIN-RELATED"/>
    <property type="match status" value="1"/>
</dbReference>
<dbReference type="Gene3D" id="2.60.120.380">
    <property type="match status" value="2"/>
</dbReference>
<feature type="domain" description="SLH" evidence="9">
    <location>
        <begin position="725"/>
        <end position="788"/>
    </location>
</feature>
<dbReference type="PROSITE" id="PS00137">
    <property type="entry name" value="SUBTILASE_HIS"/>
    <property type="match status" value="1"/>
</dbReference>
<dbReference type="CDD" id="cd07484">
    <property type="entry name" value="Peptidases_S8_Thermitase_like"/>
    <property type="match status" value="1"/>
</dbReference>
<dbReference type="STRING" id="147375.BXP28_16605"/>
<keyword evidence="6 7" id="KW-0720">Serine protease</keyword>
<proteinExistence type="inferred from homology"/>
<dbReference type="Pfam" id="PF00082">
    <property type="entry name" value="Peptidase_S8"/>
    <property type="match status" value="1"/>
</dbReference>
<dbReference type="PROSITE" id="PS00138">
    <property type="entry name" value="SUBTILASE_SER"/>
    <property type="match status" value="1"/>
</dbReference>
<dbReference type="RefSeq" id="WP_077996419.1">
    <property type="nucleotide sequence ID" value="NZ_CP019655.1"/>
</dbReference>
<evidence type="ECO:0000256" key="8">
    <source>
        <dbReference type="RuleBase" id="RU003355"/>
    </source>
</evidence>